<dbReference type="OrthoDB" id="980661at2"/>
<dbReference type="Proteomes" id="UP000245667">
    <property type="component" value="Unassembled WGS sequence"/>
</dbReference>
<dbReference type="AlphaFoldDB" id="A0A316DTS2"/>
<reference evidence="2 3" key="1">
    <citation type="submission" date="2018-05" db="EMBL/GenBank/DDBJ databases">
        <title>Genomic Encyclopedia of Archaeal and Bacterial Type Strains, Phase II (KMG-II): from individual species to whole genera.</title>
        <authorList>
            <person name="Goeker M."/>
        </authorList>
    </citation>
    <scope>NUCLEOTIDE SEQUENCE [LARGE SCALE GENOMIC DNA]</scope>
    <source>
        <strain evidence="2 3">DSM 23514</strain>
    </source>
</reference>
<dbReference type="EMBL" id="JACWLN010000012">
    <property type="protein sequence ID" value="MBD1262603.1"/>
    <property type="molecule type" value="Genomic_DNA"/>
</dbReference>
<name>A0A316DTS2_9FLAO</name>
<evidence type="ECO:0000313" key="4">
    <source>
        <dbReference type="Proteomes" id="UP000651837"/>
    </source>
</evidence>
<dbReference type="EMBL" id="QGGQ01000013">
    <property type="protein sequence ID" value="PWK21196.1"/>
    <property type="molecule type" value="Genomic_DNA"/>
</dbReference>
<dbReference type="RefSeq" id="WP_109654343.1">
    <property type="nucleotide sequence ID" value="NZ_JACWLN010000012.1"/>
</dbReference>
<evidence type="ECO:0000313" key="1">
    <source>
        <dbReference type="EMBL" id="MBD1262603.1"/>
    </source>
</evidence>
<dbReference type="Proteomes" id="UP000651837">
    <property type="component" value="Unassembled WGS sequence"/>
</dbReference>
<keyword evidence="4" id="KW-1185">Reference proteome</keyword>
<gene>
    <name evidence="1" type="ORF">HZY62_18545</name>
    <name evidence="2" type="ORF">LX92_03997</name>
</gene>
<dbReference type="InterPro" id="IPR016888">
    <property type="entry name" value="UCP028498"/>
</dbReference>
<evidence type="ECO:0000313" key="3">
    <source>
        <dbReference type="Proteomes" id="UP000245667"/>
    </source>
</evidence>
<dbReference type="Pfam" id="PF10012">
    <property type="entry name" value="DUF2255"/>
    <property type="match status" value="1"/>
</dbReference>
<accession>A0A316DTS2</accession>
<reference evidence="1 4" key="2">
    <citation type="submission" date="2020-07" db="EMBL/GenBank/DDBJ databases">
        <title>The draft genome sequence of Maribacter polysiphoniae KCTC 22021.</title>
        <authorList>
            <person name="Mu L."/>
        </authorList>
    </citation>
    <scope>NUCLEOTIDE SEQUENCE [LARGE SCALE GENOMIC DNA]</scope>
    <source>
        <strain evidence="1 4">KCTC 22021</strain>
    </source>
</reference>
<organism evidence="2 3">
    <name type="scientific">Maribacter polysiphoniae</name>
    <dbReference type="NCBI Taxonomy" id="429344"/>
    <lineage>
        <taxon>Bacteria</taxon>
        <taxon>Pseudomonadati</taxon>
        <taxon>Bacteroidota</taxon>
        <taxon>Flavobacteriia</taxon>
        <taxon>Flavobacteriales</taxon>
        <taxon>Flavobacteriaceae</taxon>
        <taxon>Maribacter</taxon>
    </lineage>
</organism>
<protein>
    <submittedName>
        <fullName evidence="1">DUF2255 family protein</fullName>
    </submittedName>
    <submittedName>
        <fullName evidence="2">Uncharacterized protein DUF2255</fullName>
    </submittedName>
</protein>
<proteinExistence type="predicted"/>
<sequence length="126" mass="14908">MEFPTHFHHYLKANTLVRIKGGKSRDTFLNIWMVEVDNRIFARSWNKSHKSWFTEFLTSGCGQIKYGRNIINVKGVKLDNNDPLNTLIDKEYLNKYNQKENLKYAEGISQPEYADYTMEFLYDGDE</sequence>
<evidence type="ECO:0000313" key="2">
    <source>
        <dbReference type="EMBL" id="PWK21196.1"/>
    </source>
</evidence>
<comment type="caution">
    <text evidence="2">The sequence shown here is derived from an EMBL/GenBank/DDBJ whole genome shotgun (WGS) entry which is preliminary data.</text>
</comment>